<reference evidence="1 2" key="1">
    <citation type="submission" date="2015-11" db="EMBL/GenBank/DDBJ databases">
        <title>Genomic analysis of 38 Legionella species identifies large and diverse effector repertoires.</title>
        <authorList>
            <person name="Burstein D."/>
            <person name="Amaro F."/>
            <person name="Zusman T."/>
            <person name="Lifshitz Z."/>
            <person name="Cohen O."/>
            <person name="Gilbert J.A."/>
            <person name="Pupko T."/>
            <person name="Shuman H.A."/>
            <person name="Segal G."/>
        </authorList>
    </citation>
    <scope>NUCLEOTIDE SEQUENCE [LARGE SCALE GENOMIC DNA]</scope>
    <source>
        <strain evidence="1 2">WIGA</strain>
    </source>
</reference>
<dbReference type="RefSeq" id="WP_058461028.1">
    <property type="nucleotide sequence ID" value="NZ_CAAAIY010000034.1"/>
</dbReference>
<dbReference type="PATRIC" id="fig|447.4.peg.3774"/>
<evidence type="ECO:0000313" key="2">
    <source>
        <dbReference type="Proteomes" id="UP000054695"/>
    </source>
</evidence>
<sequence>MIKWGILLLIFLNSLSVLAEKPVGFLWYSIEKEQKKTRQPVPGGTPFNRLSFTERDAVLRFYTMEALHKARYTKKIEDMRVFLSLQDYWLNESTRFKTLFQKTMLAHPQYDYTVTHPTSNMGTKITDEVRESHRIEVITTLAKSHGLLFFYRGKSPYDLKQIPILADFCHRFRLTLMAISVDGVISPEFPHSKIDSGQANHLGVHYFPALLLVNPLSRKTESVAYGLTTQDVLMERLVQVATQFQGEQG</sequence>
<dbReference type="NCBIfam" id="NF010257">
    <property type="entry name" value="PRK13703.1"/>
    <property type="match status" value="1"/>
</dbReference>
<dbReference type="EMBL" id="LNXU01000058">
    <property type="protein sequence ID" value="KTC67709.1"/>
    <property type="molecule type" value="Genomic_DNA"/>
</dbReference>
<organism evidence="1 2">
    <name type="scientific">Legionella bozemanae</name>
    <name type="common">Fluoribacter bozemanae</name>
    <dbReference type="NCBI Taxonomy" id="447"/>
    <lineage>
        <taxon>Bacteria</taxon>
        <taxon>Pseudomonadati</taxon>
        <taxon>Pseudomonadota</taxon>
        <taxon>Gammaproteobacteria</taxon>
        <taxon>Legionellales</taxon>
        <taxon>Legionellaceae</taxon>
        <taxon>Legionella</taxon>
    </lineage>
</organism>
<name>A0A0W0R9H7_LEGBO</name>
<dbReference type="NCBIfam" id="TIGR02739">
    <property type="entry name" value="TraF"/>
    <property type="match status" value="1"/>
</dbReference>
<dbReference type="InterPro" id="IPR014110">
    <property type="entry name" value="TraF"/>
</dbReference>
<evidence type="ECO:0000313" key="1">
    <source>
        <dbReference type="EMBL" id="KTC67709.1"/>
    </source>
</evidence>
<keyword evidence="2" id="KW-1185">Reference proteome</keyword>
<dbReference type="STRING" id="447.Lboz_3523"/>
<comment type="caution">
    <text evidence="1">The sequence shown here is derived from an EMBL/GenBank/DDBJ whole genome shotgun (WGS) entry which is preliminary data.</text>
</comment>
<dbReference type="Proteomes" id="UP000054695">
    <property type="component" value="Unassembled WGS sequence"/>
</dbReference>
<dbReference type="AlphaFoldDB" id="A0A0W0R9H7"/>
<dbReference type="InterPro" id="IPR039555">
    <property type="entry name" value="TraF/TrbB"/>
</dbReference>
<protein>
    <submittedName>
        <fullName evidence="1">Conjugative transfer protein TraF</fullName>
    </submittedName>
</protein>
<proteinExistence type="predicted"/>
<dbReference type="OrthoDB" id="5651797at2"/>
<dbReference type="Pfam" id="PF13728">
    <property type="entry name" value="TraF"/>
    <property type="match status" value="1"/>
</dbReference>
<accession>A0A0W0R9H7</accession>
<gene>
    <name evidence="1" type="ORF">Lboz_3523</name>
</gene>